<gene>
    <name evidence="1" type="ORF">CEXT_182731</name>
</gene>
<organism evidence="1 2">
    <name type="scientific">Caerostris extrusa</name>
    <name type="common">Bark spider</name>
    <name type="synonym">Caerostris bankana</name>
    <dbReference type="NCBI Taxonomy" id="172846"/>
    <lineage>
        <taxon>Eukaryota</taxon>
        <taxon>Metazoa</taxon>
        <taxon>Ecdysozoa</taxon>
        <taxon>Arthropoda</taxon>
        <taxon>Chelicerata</taxon>
        <taxon>Arachnida</taxon>
        <taxon>Araneae</taxon>
        <taxon>Araneomorphae</taxon>
        <taxon>Entelegynae</taxon>
        <taxon>Araneoidea</taxon>
        <taxon>Araneidae</taxon>
        <taxon>Caerostris</taxon>
    </lineage>
</organism>
<comment type="caution">
    <text evidence="1">The sequence shown here is derived from an EMBL/GenBank/DDBJ whole genome shotgun (WGS) entry which is preliminary data.</text>
</comment>
<dbReference type="AlphaFoldDB" id="A0AAV4SSV7"/>
<proteinExistence type="predicted"/>
<sequence length="117" mass="13659">MRPVGWPPLFFYLHIGRQQQKAIPLSPRFPPFLYSNRVRLSPEKAPVARLNATGNRGRRYRFCSIFRSGNSTTRVNVLLRCCRKLAVCSEEALELTFCDRTWCETVTRPMQRLDIRA</sequence>
<keyword evidence="2" id="KW-1185">Reference proteome</keyword>
<evidence type="ECO:0000313" key="1">
    <source>
        <dbReference type="EMBL" id="GIY36850.1"/>
    </source>
</evidence>
<name>A0AAV4SSV7_CAEEX</name>
<protein>
    <submittedName>
        <fullName evidence="1">Uncharacterized protein</fullName>
    </submittedName>
</protein>
<accession>A0AAV4SSV7</accession>
<evidence type="ECO:0000313" key="2">
    <source>
        <dbReference type="Proteomes" id="UP001054945"/>
    </source>
</evidence>
<reference evidence="1 2" key="1">
    <citation type="submission" date="2021-06" db="EMBL/GenBank/DDBJ databases">
        <title>Caerostris extrusa draft genome.</title>
        <authorList>
            <person name="Kono N."/>
            <person name="Arakawa K."/>
        </authorList>
    </citation>
    <scope>NUCLEOTIDE SEQUENCE [LARGE SCALE GENOMIC DNA]</scope>
</reference>
<dbReference type="EMBL" id="BPLR01010099">
    <property type="protein sequence ID" value="GIY36850.1"/>
    <property type="molecule type" value="Genomic_DNA"/>
</dbReference>
<dbReference type="Proteomes" id="UP001054945">
    <property type="component" value="Unassembled WGS sequence"/>
</dbReference>